<dbReference type="FunFam" id="1.10.30.10:FF:000084">
    <property type="entry name" value="HMG type nucleosome/chromatin assembly factor"/>
    <property type="match status" value="1"/>
</dbReference>
<name>A0AAN8TSZ0_SOLBU</name>
<feature type="region of interest" description="Disordered" evidence="2">
    <location>
        <begin position="1"/>
        <end position="20"/>
    </location>
</feature>
<protein>
    <recommendedName>
        <fullName evidence="3">HMG box domain-containing protein</fullName>
    </recommendedName>
</protein>
<feature type="DNA-binding region" description="HMG box" evidence="1">
    <location>
        <begin position="157"/>
        <end position="226"/>
    </location>
</feature>
<dbReference type="Proteomes" id="UP001371456">
    <property type="component" value="Unassembled WGS sequence"/>
</dbReference>
<dbReference type="PANTHER" id="PTHR47658:SF1">
    <property type="entry name" value="MEIOSIS INITIATOR PROTEIN"/>
    <property type="match status" value="1"/>
</dbReference>
<dbReference type="Gene3D" id="1.10.30.10">
    <property type="entry name" value="High mobility group box domain"/>
    <property type="match status" value="1"/>
</dbReference>
<dbReference type="CDD" id="cd22005">
    <property type="entry name" value="HMG-box_AtHMGB1-like"/>
    <property type="match status" value="1"/>
</dbReference>
<feature type="compositionally biased region" description="Basic and acidic residues" evidence="2">
    <location>
        <begin position="128"/>
        <end position="145"/>
    </location>
</feature>
<evidence type="ECO:0000256" key="2">
    <source>
        <dbReference type="SAM" id="MobiDB-lite"/>
    </source>
</evidence>
<dbReference type="PROSITE" id="PS50118">
    <property type="entry name" value="HMG_BOX_2"/>
    <property type="match status" value="1"/>
</dbReference>
<dbReference type="SUPFAM" id="SSF47095">
    <property type="entry name" value="HMG-box"/>
    <property type="match status" value="1"/>
</dbReference>
<keyword evidence="5" id="KW-1185">Reference proteome</keyword>
<dbReference type="Pfam" id="PF00505">
    <property type="entry name" value="HMG_box"/>
    <property type="match status" value="1"/>
</dbReference>
<dbReference type="GO" id="GO:0003677">
    <property type="term" value="F:DNA binding"/>
    <property type="evidence" value="ECO:0007669"/>
    <property type="project" value="UniProtKB-UniRule"/>
</dbReference>
<dbReference type="GO" id="GO:0005634">
    <property type="term" value="C:nucleus"/>
    <property type="evidence" value="ECO:0007669"/>
    <property type="project" value="UniProtKB-UniRule"/>
</dbReference>
<dbReference type="PANTHER" id="PTHR47658">
    <property type="entry name" value="HIGH MOBILITY GROUP B PROTEIN 12-RELATED"/>
    <property type="match status" value="1"/>
</dbReference>
<dbReference type="AlphaFoldDB" id="A0AAN8TSZ0"/>
<dbReference type="InterPro" id="IPR009071">
    <property type="entry name" value="HMG_box_dom"/>
</dbReference>
<feature type="domain" description="HMG box" evidence="3">
    <location>
        <begin position="157"/>
        <end position="226"/>
    </location>
</feature>
<dbReference type="EMBL" id="JBANQN010000004">
    <property type="protein sequence ID" value="KAK6790822.1"/>
    <property type="molecule type" value="Genomic_DNA"/>
</dbReference>
<feature type="compositionally biased region" description="Acidic residues" evidence="2">
    <location>
        <begin position="247"/>
        <end position="261"/>
    </location>
</feature>
<reference evidence="4 5" key="1">
    <citation type="submission" date="2024-02" db="EMBL/GenBank/DDBJ databases">
        <title>de novo genome assembly of Solanum bulbocastanum strain 11H21.</title>
        <authorList>
            <person name="Hosaka A.J."/>
        </authorList>
    </citation>
    <scope>NUCLEOTIDE SEQUENCE [LARGE SCALE GENOMIC DNA]</scope>
    <source>
        <tissue evidence="4">Young leaves</tissue>
    </source>
</reference>
<dbReference type="SMART" id="SM00398">
    <property type="entry name" value="HMG"/>
    <property type="match status" value="1"/>
</dbReference>
<comment type="caution">
    <text evidence="4">The sequence shown here is derived from an EMBL/GenBank/DDBJ whole genome shotgun (WGS) entry which is preliminary data.</text>
</comment>
<feature type="compositionally biased region" description="Acidic residues" evidence="2">
    <location>
        <begin position="230"/>
        <end position="239"/>
    </location>
</feature>
<sequence length="261" mass="28735">MAGGGASTKASNGSGPTRVRKRVEVESAAAAAASLKRAKDGSAFARCEECSKDVPIALISFHNCSLDAKIKMNLGVSLCTYSYDEAYLYNQNVKFHVLCDLGEFGAVSILLMGKFVCAEAQVVENQTEVKKPAAKSKEKSTEPKPKREKKPKNPNALKRPPTAFFVFMDDFRQTFKAANPDCKSVSTVAKEGGEKWKSMTDEEKKPYQEKAAELKAAYEKALKSNTDADNANDEDEELEKEVKEEIAVDEEVKEEIEVDEE</sequence>
<keyword evidence="1" id="KW-0238">DNA-binding</keyword>
<evidence type="ECO:0000313" key="4">
    <source>
        <dbReference type="EMBL" id="KAK6790822.1"/>
    </source>
</evidence>
<feature type="region of interest" description="Disordered" evidence="2">
    <location>
        <begin position="223"/>
        <end position="261"/>
    </location>
</feature>
<dbReference type="GO" id="GO:0010197">
    <property type="term" value="P:polar nucleus fusion"/>
    <property type="evidence" value="ECO:0007669"/>
    <property type="project" value="TreeGrafter"/>
</dbReference>
<organism evidence="4 5">
    <name type="scientific">Solanum bulbocastanum</name>
    <name type="common">Wild potato</name>
    <dbReference type="NCBI Taxonomy" id="147425"/>
    <lineage>
        <taxon>Eukaryota</taxon>
        <taxon>Viridiplantae</taxon>
        <taxon>Streptophyta</taxon>
        <taxon>Embryophyta</taxon>
        <taxon>Tracheophyta</taxon>
        <taxon>Spermatophyta</taxon>
        <taxon>Magnoliopsida</taxon>
        <taxon>eudicotyledons</taxon>
        <taxon>Gunneridae</taxon>
        <taxon>Pentapetalae</taxon>
        <taxon>asterids</taxon>
        <taxon>lamiids</taxon>
        <taxon>Solanales</taxon>
        <taxon>Solanaceae</taxon>
        <taxon>Solanoideae</taxon>
        <taxon>Solaneae</taxon>
        <taxon>Solanum</taxon>
    </lineage>
</organism>
<evidence type="ECO:0000313" key="5">
    <source>
        <dbReference type="Proteomes" id="UP001371456"/>
    </source>
</evidence>
<keyword evidence="1" id="KW-0539">Nucleus</keyword>
<evidence type="ECO:0000256" key="1">
    <source>
        <dbReference type="PROSITE-ProRule" id="PRU00267"/>
    </source>
</evidence>
<proteinExistence type="predicted"/>
<evidence type="ECO:0000259" key="3">
    <source>
        <dbReference type="PROSITE" id="PS50118"/>
    </source>
</evidence>
<accession>A0AAN8TSZ0</accession>
<dbReference type="InterPro" id="IPR036910">
    <property type="entry name" value="HMG_box_dom_sf"/>
</dbReference>
<feature type="region of interest" description="Disordered" evidence="2">
    <location>
        <begin position="128"/>
        <end position="159"/>
    </location>
</feature>
<gene>
    <name evidence="4" type="ORF">RDI58_009903</name>
</gene>